<dbReference type="InterPro" id="IPR058265">
    <property type="entry name" value="DUF7959"/>
</dbReference>
<evidence type="ECO:0000256" key="1">
    <source>
        <dbReference type="SAM" id="Phobius"/>
    </source>
</evidence>
<dbReference type="Pfam" id="PF25898">
    <property type="entry name" value="LolA_2nd_metazoa"/>
    <property type="match status" value="1"/>
</dbReference>
<keyword evidence="6" id="KW-1185">Reference proteome</keyword>
<sequence>MILSKYPLDGSCMVHVFDKPKNSQLSPKSDDDVIVKIVERKGYDDIQLNVSGNIIDFRLCDDYKYLVASYQAMKTLLPVSLALLVGLSNAADFGSLLDMCSNPPAEQKQISDKMALPEAYKITGSVTNWKEGKTSLLQETATKEFRVLEIQADNLSQKWIQMSSGDRRIEYIASNGTCDDKAAPPAILKVPSIVDGIINFIRNNNGFYVKNNIEIVGGVNAMKWVSCVNGRNASDTKVLVELRFGGDDSIRPALKQFSNPILLSIRLAELKDFNTTMPDNHFSIEFDRYAIPRGDEHKAQIAHGFFCENRNEVDLGLKPLSEYAATLSYYNYKNMTPEVVEVLYSQKKKIFVVAGASFRNFLKSFNYSAGVDYILHDYNYGYEFTMKNGSCDSFGPAPNDTSDAIVDNTTAIFMQRMEDLLVDPKLRWMPYQDTIDLAGNTYKAYRALDSAGVEQYGVEQVVEIHLTQDGYVHAINRYDHETKEIVQSMMVTRWDVATSELNLAMVQMTGCYDNGKFANNTWIVPIKDKNIRNLHSVGLSNLNKVVAETISKNVYAVIPYRVIVFYLESNGGGLSLLLRLAEKTDVVPAEVGYNHTNELATFDLFNKMKKAMFSGKMPIVVEVGGQKEEWFVDVSGIKAFPADTDRQFLGYTGGAMFVLGVFCIIFGVGLGAGGFVAYNRREHLSQIAYRVF</sequence>
<dbReference type="EMBL" id="CP092620">
    <property type="protein sequence ID" value="UMM10828.1"/>
    <property type="molecule type" value="Genomic_DNA"/>
</dbReference>
<name>A0AAE9E1Q4_CAEBR</name>
<feature type="transmembrane region" description="Helical" evidence="1">
    <location>
        <begin position="648"/>
        <end position="678"/>
    </location>
</feature>
<evidence type="ECO:0000259" key="3">
    <source>
        <dbReference type="Pfam" id="PF25898"/>
    </source>
</evidence>
<keyword evidence="1" id="KW-0812">Transmembrane</keyword>
<keyword evidence="1" id="KW-0472">Membrane</keyword>
<organism evidence="5 6">
    <name type="scientific">Caenorhabditis briggsae</name>
    <dbReference type="NCBI Taxonomy" id="6238"/>
    <lineage>
        <taxon>Eukaryota</taxon>
        <taxon>Metazoa</taxon>
        <taxon>Ecdysozoa</taxon>
        <taxon>Nematoda</taxon>
        <taxon>Chromadorea</taxon>
        <taxon>Rhabditida</taxon>
        <taxon>Rhabditina</taxon>
        <taxon>Rhabditomorpha</taxon>
        <taxon>Rhabditoidea</taxon>
        <taxon>Rhabditidae</taxon>
        <taxon>Peloderinae</taxon>
        <taxon>Caenorhabditis</taxon>
    </lineage>
</organism>
<evidence type="ECO:0000313" key="6">
    <source>
        <dbReference type="Proteomes" id="UP000829354"/>
    </source>
</evidence>
<reference evidence="5 6" key="1">
    <citation type="submission" date="2022-04" db="EMBL/GenBank/DDBJ databases">
        <title>Chromosome-level reference genomes for two strains of Caenorhabditis briggsae: an improved platform for comparative genomics.</title>
        <authorList>
            <person name="Stevens L."/>
            <person name="Andersen E."/>
        </authorList>
    </citation>
    <scope>NUCLEOTIDE SEQUENCE [LARGE SCALE GENOMIC DNA]</scope>
    <source>
        <strain evidence="5">VX34</strain>
        <tissue evidence="5">Whole-organism</tissue>
    </source>
</reference>
<accession>A0AAE9E1Q4</accession>
<feature type="domain" description="LolA-like" evidence="2">
    <location>
        <begin position="108"/>
        <end position="296"/>
    </location>
</feature>
<proteinExistence type="predicted"/>
<feature type="domain" description="LolA-like" evidence="3">
    <location>
        <begin position="303"/>
        <end position="489"/>
    </location>
</feature>
<gene>
    <name evidence="5" type="ORF">L5515_000422</name>
</gene>
<dbReference type="Pfam" id="PF25897">
    <property type="entry name" value="LolA_1st_nematode"/>
    <property type="match status" value="1"/>
</dbReference>
<dbReference type="Pfam" id="PF25899">
    <property type="entry name" value="DUF7959"/>
    <property type="match status" value="1"/>
</dbReference>
<dbReference type="InterPro" id="IPR058830">
    <property type="entry name" value="LolA-like_dom_1st"/>
</dbReference>
<keyword evidence="1" id="KW-1133">Transmembrane helix</keyword>
<evidence type="ECO:0000259" key="4">
    <source>
        <dbReference type="Pfam" id="PF25899"/>
    </source>
</evidence>
<dbReference type="InterPro" id="IPR058831">
    <property type="entry name" value="LolA-like_dom_2nd"/>
</dbReference>
<evidence type="ECO:0000259" key="2">
    <source>
        <dbReference type="Pfam" id="PF25897"/>
    </source>
</evidence>
<evidence type="ECO:0000313" key="5">
    <source>
        <dbReference type="EMBL" id="UMM10828.1"/>
    </source>
</evidence>
<protein>
    <submittedName>
        <fullName evidence="5">Uncharacterized protein</fullName>
    </submittedName>
</protein>
<dbReference type="AlphaFoldDB" id="A0AAE9E1Q4"/>
<feature type="domain" description="DUF7959" evidence="4">
    <location>
        <begin position="520"/>
        <end position="641"/>
    </location>
</feature>
<dbReference type="Proteomes" id="UP000829354">
    <property type="component" value="Chromosome I"/>
</dbReference>